<feature type="compositionally biased region" description="Polar residues" evidence="1">
    <location>
        <begin position="73"/>
        <end position="88"/>
    </location>
</feature>
<feature type="compositionally biased region" description="Low complexity" evidence="1">
    <location>
        <begin position="54"/>
        <end position="70"/>
    </location>
</feature>
<sequence>MKNTMTLTPLLLLLALLLGSATAEPDHDTSHILSIATIVLPSRTPLSHSFSPASSGRPTSTDSPTSSEDSFLPTRTLSTTSEDSSLPTRTLSTIPASSSSTSTSTTLRASTTTTITTTLPPSSAPTATSTGGNGGEENFAPPTRKVPSMALAWGPWVLAVMLAVGG</sequence>
<evidence type="ECO:0008006" key="5">
    <source>
        <dbReference type="Google" id="ProtNLM"/>
    </source>
</evidence>
<reference evidence="3 4" key="1">
    <citation type="submission" date="2019-09" db="EMBL/GenBank/DDBJ databases">
        <title>Draft genome of the ectomycorrhizal ascomycete Sphaerosporella brunnea.</title>
        <authorList>
            <consortium name="DOE Joint Genome Institute"/>
            <person name="Benucci G.M."/>
            <person name="Marozzi G."/>
            <person name="Antonielli L."/>
            <person name="Sanchez S."/>
            <person name="Marco P."/>
            <person name="Wang X."/>
            <person name="Falini L.B."/>
            <person name="Barry K."/>
            <person name="Haridas S."/>
            <person name="Lipzen A."/>
            <person name="Labutti K."/>
            <person name="Grigoriev I.V."/>
            <person name="Murat C."/>
            <person name="Martin F."/>
            <person name="Albertini E."/>
            <person name="Donnini D."/>
            <person name="Bonito G."/>
        </authorList>
    </citation>
    <scope>NUCLEOTIDE SEQUENCE [LARGE SCALE GENOMIC DNA]</scope>
    <source>
        <strain evidence="3 4">Sb_GMNB300</strain>
    </source>
</reference>
<proteinExistence type="predicted"/>
<evidence type="ECO:0000313" key="3">
    <source>
        <dbReference type="EMBL" id="KAA8914626.1"/>
    </source>
</evidence>
<evidence type="ECO:0000256" key="1">
    <source>
        <dbReference type="SAM" id="MobiDB-lite"/>
    </source>
</evidence>
<name>A0A5J5FAK5_9PEZI</name>
<comment type="caution">
    <text evidence="3">The sequence shown here is derived from an EMBL/GenBank/DDBJ whole genome shotgun (WGS) entry which is preliminary data.</text>
</comment>
<evidence type="ECO:0000313" key="4">
    <source>
        <dbReference type="Proteomes" id="UP000326924"/>
    </source>
</evidence>
<feature type="region of interest" description="Disordered" evidence="1">
    <location>
        <begin position="47"/>
        <end position="142"/>
    </location>
</feature>
<dbReference type="Proteomes" id="UP000326924">
    <property type="component" value="Unassembled WGS sequence"/>
</dbReference>
<gene>
    <name evidence="3" type="ORF">FN846DRAFT_478276</name>
</gene>
<keyword evidence="4" id="KW-1185">Reference proteome</keyword>
<keyword evidence="2" id="KW-0732">Signal</keyword>
<dbReference type="InParanoid" id="A0A5J5FAK5"/>
<organism evidence="3 4">
    <name type="scientific">Sphaerosporella brunnea</name>
    <dbReference type="NCBI Taxonomy" id="1250544"/>
    <lineage>
        <taxon>Eukaryota</taxon>
        <taxon>Fungi</taxon>
        <taxon>Dikarya</taxon>
        <taxon>Ascomycota</taxon>
        <taxon>Pezizomycotina</taxon>
        <taxon>Pezizomycetes</taxon>
        <taxon>Pezizales</taxon>
        <taxon>Pyronemataceae</taxon>
        <taxon>Sphaerosporella</taxon>
    </lineage>
</organism>
<dbReference type="AlphaFoldDB" id="A0A5J5FAK5"/>
<feature type="compositionally biased region" description="Low complexity" evidence="1">
    <location>
        <begin position="89"/>
        <end position="130"/>
    </location>
</feature>
<evidence type="ECO:0000256" key="2">
    <source>
        <dbReference type="SAM" id="SignalP"/>
    </source>
</evidence>
<dbReference type="EMBL" id="VXIS01000004">
    <property type="protein sequence ID" value="KAA8914626.1"/>
    <property type="molecule type" value="Genomic_DNA"/>
</dbReference>
<protein>
    <recommendedName>
        <fullName evidence="5">GPI anchored protein</fullName>
    </recommendedName>
</protein>
<feature type="signal peptide" evidence="2">
    <location>
        <begin position="1"/>
        <end position="23"/>
    </location>
</feature>
<feature type="chain" id="PRO_5023878760" description="GPI anchored protein" evidence="2">
    <location>
        <begin position="24"/>
        <end position="166"/>
    </location>
</feature>
<accession>A0A5J5FAK5</accession>